<protein>
    <submittedName>
        <fullName evidence="1">Uncharacterized protein</fullName>
    </submittedName>
</protein>
<evidence type="ECO:0000313" key="1">
    <source>
        <dbReference type="EMBL" id="PVW14107.1"/>
    </source>
</evidence>
<evidence type="ECO:0000313" key="2">
    <source>
        <dbReference type="Proteomes" id="UP000245962"/>
    </source>
</evidence>
<organism evidence="1 2">
    <name type="scientific">Marixanthomonas spongiae</name>
    <dbReference type="NCBI Taxonomy" id="2174845"/>
    <lineage>
        <taxon>Bacteria</taxon>
        <taxon>Pseudomonadati</taxon>
        <taxon>Bacteroidota</taxon>
        <taxon>Flavobacteriia</taxon>
        <taxon>Flavobacteriales</taxon>
        <taxon>Flavobacteriaceae</taxon>
        <taxon>Marixanthomonas</taxon>
    </lineage>
</organism>
<dbReference type="EMBL" id="QEHR01000006">
    <property type="protein sequence ID" value="PVW14107.1"/>
    <property type="molecule type" value="Genomic_DNA"/>
</dbReference>
<sequence length="69" mass="8436">MFVALLGVTYTAFFGTKQWALIWFQYYEKKELLEIKFSKKQVNRLILTEITQTEVLVKIRKLIFYPYFF</sequence>
<proteinExistence type="predicted"/>
<reference evidence="1 2" key="1">
    <citation type="submission" date="2018-04" db="EMBL/GenBank/DDBJ databases">
        <title>Marixanthomonas spongiae HN-E44 sp. nov., isolated from a marine sponge.</title>
        <authorList>
            <person name="Luo L."/>
            <person name="Zhuang L."/>
        </authorList>
    </citation>
    <scope>NUCLEOTIDE SEQUENCE [LARGE SCALE GENOMIC DNA]</scope>
    <source>
        <strain evidence="1 2">HN-E44</strain>
    </source>
</reference>
<dbReference type="AlphaFoldDB" id="A0A2U0HZ37"/>
<dbReference type="Proteomes" id="UP000245962">
    <property type="component" value="Unassembled WGS sequence"/>
</dbReference>
<accession>A0A2U0HZ37</accession>
<gene>
    <name evidence="1" type="ORF">DDV96_09830</name>
</gene>
<name>A0A2U0HZ37_9FLAO</name>
<keyword evidence="2" id="KW-1185">Reference proteome</keyword>
<comment type="caution">
    <text evidence="1">The sequence shown here is derived from an EMBL/GenBank/DDBJ whole genome shotgun (WGS) entry which is preliminary data.</text>
</comment>